<reference evidence="8 9" key="1">
    <citation type="submission" date="2010-03" db="EMBL/GenBank/DDBJ databases">
        <title>Complete sequence of Sideroxydans lithotrophicus ES-1.</title>
        <authorList>
            <consortium name="US DOE Joint Genome Institute"/>
            <person name="Lucas S."/>
            <person name="Copeland A."/>
            <person name="Lapidus A."/>
            <person name="Cheng J.-F."/>
            <person name="Bruce D."/>
            <person name="Goodwin L."/>
            <person name="Pitluck S."/>
            <person name="Munk A.C."/>
            <person name="Detter J.C."/>
            <person name="Han C."/>
            <person name="Tapia R."/>
            <person name="Larimer F."/>
            <person name="Land M."/>
            <person name="Hauser L."/>
            <person name="Kyrpides N."/>
            <person name="Ivanova N."/>
            <person name="Emerson D."/>
            <person name="Woyke T."/>
        </authorList>
    </citation>
    <scope>NUCLEOTIDE SEQUENCE [LARGE SCALE GENOMIC DNA]</scope>
    <source>
        <strain evidence="8 9">ES-1</strain>
    </source>
</reference>
<accession>D5CR49</accession>
<dbReference type="HOGENOM" id="CLU_055432_2_0_4"/>
<comment type="catalytic activity">
    <reaction evidence="7">
        <text>[protein]-L-isoaspartate + S-adenosyl-L-methionine = [protein]-L-isoaspartate alpha-methyl ester + S-adenosyl-L-homocysteine</text>
        <dbReference type="Rhea" id="RHEA:12705"/>
        <dbReference type="Rhea" id="RHEA-COMP:12143"/>
        <dbReference type="Rhea" id="RHEA-COMP:12144"/>
        <dbReference type="ChEBI" id="CHEBI:57856"/>
        <dbReference type="ChEBI" id="CHEBI:59789"/>
        <dbReference type="ChEBI" id="CHEBI:90596"/>
        <dbReference type="ChEBI" id="CHEBI:90598"/>
        <dbReference type="EC" id="2.1.1.77"/>
    </reaction>
</comment>
<dbReference type="GO" id="GO:0005737">
    <property type="term" value="C:cytoplasm"/>
    <property type="evidence" value="ECO:0007669"/>
    <property type="project" value="UniProtKB-SubCell"/>
</dbReference>
<dbReference type="STRING" id="580332.Slit_1197"/>
<dbReference type="GO" id="GO:0004719">
    <property type="term" value="F:protein-L-isoaspartate (D-aspartate) O-methyltransferase activity"/>
    <property type="evidence" value="ECO:0007669"/>
    <property type="project" value="UniProtKB-UniRule"/>
</dbReference>
<organism evidence="8 9">
    <name type="scientific">Sideroxydans lithotrophicus (strain ES-1)</name>
    <dbReference type="NCBI Taxonomy" id="580332"/>
    <lineage>
        <taxon>Bacteria</taxon>
        <taxon>Pseudomonadati</taxon>
        <taxon>Pseudomonadota</taxon>
        <taxon>Betaproteobacteria</taxon>
        <taxon>Nitrosomonadales</taxon>
        <taxon>Gallionellaceae</taxon>
        <taxon>Sideroxydans</taxon>
    </lineage>
</organism>
<dbReference type="GO" id="GO:0030091">
    <property type="term" value="P:protein repair"/>
    <property type="evidence" value="ECO:0007669"/>
    <property type="project" value="UniProtKB-UniRule"/>
</dbReference>
<evidence type="ECO:0000256" key="4">
    <source>
        <dbReference type="ARBA" id="ARBA00022603"/>
    </source>
</evidence>
<dbReference type="GO" id="GO:0032259">
    <property type="term" value="P:methylation"/>
    <property type="evidence" value="ECO:0007669"/>
    <property type="project" value="UniProtKB-KW"/>
</dbReference>
<dbReference type="PROSITE" id="PS01279">
    <property type="entry name" value="PCMT"/>
    <property type="match status" value="1"/>
</dbReference>
<dbReference type="NCBIfam" id="NF001453">
    <property type="entry name" value="PRK00312.1"/>
    <property type="match status" value="1"/>
</dbReference>
<keyword evidence="6 7" id="KW-0949">S-adenosyl-L-methionine</keyword>
<dbReference type="SUPFAM" id="SSF53335">
    <property type="entry name" value="S-adenosyl-L-methionine-dependent methyltransferases"/>
    <property type="match status" value="1"/>
</dbReference>
<evidence type="ECO:0000256" key="3">
    <source>
        <dbReference type="ARBA" id="ARBA00022490"/>
    </source>
</evidence>
<name>D5CR49_SIDLE</name>
<evidence type="ECO:0000256" key="7">
    <source>
        <dbReference type="HAMAP-Rule" id="MF_00090"/>
    </source>
</evidence>
<dbReference type="FunFam" id="3.40.50.150:FF:000010">
    <property type="entry name" value="Protein-L-isoaspartate O-methyltransferase"/>
    <property type="match status" value="1"/>
</dbReference>
<comment type="subcellular location">
    <subcellularLocation>
        <location evidence="1 7">Cytoplasm</location>
    </subcellularLocation>
</comment>
<dbReference type="EMBL" id="CP001965">
    <property type="protein sequence ID" value="ADE11435.1"/>
    <property type="molecule type" value="Genomic_DNA"/>
</dbReference>
<dbReference type="RefSeq" id="WP_013029333.1">
    <property type="nucleotide sequence ID" value="NC_013959.1"/>
</dbReference>
<dbReference type="eggNOG" id="COG2518">
    <property type="taxonomic scope" value="Bacteria"/>
</dbReference>
<comment type="similarity">
    <text evidence="2 7">Belongs to the methyltransferase superfamily. L-isoaspartyl/D-aspartyl protein methyltransferase family.</text>
</comment>
<evidence type="ECO:0000313" key="9">
    <source>
        <dbReference type="Proteomes" id="UP000001625"/>
    </source>
</evidence>
<dbReference type="KEGG" id="slt:Slit_1197"/>
<proteinExistence type="inferred from homology"/>
<gene>
    <name evidence="7" type="primary">pcm</name>
    <name evidence="8" type="ordered locus">Slit_1197</name>
</gene>
<keyword evidence="5 7" id="KW-0808">Transferase</keyword>
<dbReference type="InterPro" id="IPR000682">
    <property type="entry name" value="PCMT"/>
</dbReference>
<sequence length="226" mass="24728">MSNEEEERYARARHKMVEEIREMALEAGAYEPAPPISARVLAVMSRVPRHRFVPEAESYSAYFNHPLPIGHGQTISQPYIVALMTDLLQVNKQHSVLEIGTGSGYQAAVLSELAGKVYSIEIVEPLAAAAAKVLRESGYANVEVKAGDGSLGWPEHAPYDGIIVTAAAEEIPQLLLDQLKPGGRMVIPVGGYYDVQQLLLISKDREGNLQRRNIEPVRFVPLTGGT</sequence>
<keyword evidence="3 7" id="KW-0963">Cytoplasm</keyword>
<dbReference type="OrthoDB" id="9810066at2"/>
<protein>
    <recommendedName>
        <fullName evidence="7">Protein-L-isoaspartate O-methyltransferase</fullName>
        <ecNumber evidence="7">2.1.1.77</ecNumber>
    </recommendedName>
    <alternativeName>
        <fullName evidence="7">L-isoaspartyl protein carboxyl methyltransferase</fullName>
    </alternativeName>
    <alternativeName>
        <fullName evidence="7">Protein L-isoaspartyl methyltransferase</fullName>
    </alternativeName>
    <alternativeName>
        <fullName evidence="7">Protein-beta-aspartate methyltransferase</fullName>
        <shortName evidence="7">PIMT</shortName>
    </alternativeName>
</protein>
<evidence type="ECO:0000256" key="6">
    <source>
        <dbReference type="ARBA" id="ARBA00022691"/>
    </source>
</evidence>
<evidence type="ECO:0000256" key="1">
    <source>
        <dbReference type="ARBA" id="ARBA00004496"/>
    </source>
</evidence>
<keyword evidence="4 7" id="KW-0489">Methyltransferase</keyword>
<dbReference type="Proteomes" id="UP000001625">
    <property type="component" value="Chromosome"/>
</dbReference>
<comment type="function">
    <text evidence="7">Catalyzes the methyl esterification of L-isoaspartyl residues in peptides and proteins that result from spontaneous decomposition of normal L-aspartyl and L-asparaginyl residues. It plays a role in the repair and/or degradation of damaged proteins.</text>
</comment>
<dbReference type="AlphaFoldDB" id="D5CR49"/>
<dbReference type="CDD" id="cd02440">
    <property type="entry name" value="AdoMet_MTases"/>
    <property type="match status" value="1"/>
</dbReference>
<evidence type="ECO:0000256" key="5">
    <source>
        <dbReference type="ARBA" id="ARBA00022679"/>
    </source>
</evidence>
<dbReference type="EC" id="2.1.1.77" evidence="7"/>
<dbReference type="Gene3D" id="3.40.50.150">
    <property type="entry name" value="Vaccinia Virus protein VP39"/>
    <property type="match status" value="1"/>
</dbReference>
<dbReference type="PANTHER" id="PTHR11579:SF0">
    <property type="entry name" value="PROTEIN-L-ISOASPARTATE(D-ASPARTATE) O-METHYLTRANSFERASE"/>
    <property type="match status" value="1"/>
</dbReference>
<keyword evidence="9" id="KW-1185">Reference proteome</keyword>
<dbReference type="PANTHER" id="PTHR11579">
    <property type="entry name" value="PROTEIN-L-ISOASPARTATE O-METHYLTRANSFERASE"/>
    <property type="match status" value="1"/>
</dbReference>
<evidence type="ECO:0000256" key="2">
    <source>
        <dbReference type="ARBA" id="ARBA00005369"/>
    </source>
</evidence>
<evidence type="ECO:0000313" key="8">
    <source>
        <dbReference type="EMBL" id="ADE11435.1"/>
    </source>
</evidence>
<dbReference type="Pfam" id="PF01135">
    <property type="entry name" value="PCMT"/>
    <property type="match status" value="1"/>
</dbReference>
<dbReference type="NCBIfam" id="TIGR00080">
    <property type="entry name" value="pimt"/>
    <property type="match status" value="1"/>
</dbReference>
<dbReference type="HAMAP" id="MF_00090">
    <property type="entry name" value="PIMT"/>
    <property type="match status" value="1"/>
</dbReference>
<dbReference type="InterPro" id="IPR029063">
    <property type="entry name" value="SAM-dependent_MTases_sf"/>
</dbReference>
<feature type="active site" evidence="7">
    <location>
        <position position="76"/>
    </location>
</feature>